<evidence type="ECO:0000313" key="2">
    <source>
        <dbReference type="EMBL" id="URD97474.1"/>
    </source>
</evidence>
<protein>
    <submittedName>
        <fullName evidence="2">F-box LRR-repeat protein</fullName>
    </submittedName>
</protein>
<name>A0A9E7FJM2_9LILI</name>
<proteinExistence type="predicted"/>
<dbReference type="Gene3D" id="3.80.10.10">
    <property type="entry name" value="Ribonuclease Inhibitor"/>
    <property type="match status" value="1"/>
</dbReference>
<organism evidence="2 3">
    <name type="scientific">Musa troglodytarum</name>
    <name type="common">fe'i banana</name>
    <dbReference type="NCBI Taxonomy" id="320322"/>
    <lineage>
        <taxon>Eukaryota</taxon>
        <taxon>Viridiplantae</taxon>
        <taxon>Streptophyta</taxon>
        <taxon>Embryophyta</taxon>
        <taxon>Tracheophyta</taxon>
        <taxon>Spermatophyta</taxon>
        <taxon>Magnoliopsida</taxon>
        <taxon>Liliopsida</taxon>
        <taxon>Zingiberales</taxon>
        <taxon>Musaceae</taxon>
        <taxon>Musa</taxon>
    </lineage>
</organism>
<dbReference type="PANTHER" id="PTHR38926:SF5">
    <property type="entry name" value="F-BOX AND LEUCINE-RICH REPEAT PROTEIN 6"/>
    <property type="match status" value="1"/>
</dbReference>
<sequence length="357" mass="41181">MEGGRRWEAMPADCLVDVFRRLGLHDLTLSVPFVCRCWRRASLDPGCWRRLDFRSLDFMPWSHFSMSFTSRYRLSSLSFSAFMRFVVARSRGSAAELLFPLSLGASIQDLTFVSIKCPRLKRLALPNNYMLEDDLRIPELVGRWRDLEQLEMETKPSSFLETIAVIGRSCSRFGRLKVRGLIGKEDAKAIVDCLPNLSHLELSKSYLTKQELLVIINGCRRLERLTVKDCLGLQVDDEVVRPASRINCFEHEGSKLLDDYGYETDESEQQSGFFYWVLASDDALWSNLFKERWGGDCAAFYAPTDPKSWKDVYIVQHRCDRFGLGLRIITEGNDYYLIHQDCSGKELMPSQKRVHVK</sequence>
<dbReference type="Proteomes" id="UP001055439">
    <property type="component" value="Chromosome 4"/>
</dbReference>
<evidence type="ECO:0000259" key="1">
    <source>
        <dbReference type="Pfam" id="PF12937"/>
    </source>
</evidence>
<dbReference type="InterPro" id="IPR032675">
    <property type="entry name" value="LRR_dom_sf"/>
</dbReference>
<dbReference type="InterPro" id="IPR001810">
    <property type="entry name" value="F-box_dom"/>
</dbReference>
<dbReference type="PANTHER" id="PTHR38926">
    <property type="entry name" value="F-BOX DOMAIN CONTAINING PROTEIN, EXPRESSED"/>
    <property type="match status" value="1"/>
</dbReference>
<feature type="domain" description="F-box" evidence="1">
    <location>
        <begin position="7"/>
        <end position="54"/>
    </location>
</feature>
<dbReference type="OrthoDB" id="1929062at2759"/>
<gene>
    <name evidence="2" type="ORF">MUK42_30688</name>
</gene>
<evidence type="ECO:0000313" key="3">
    <source>
        <dbReference type="Proteomes" id="UP001055439"/>
    </source>
</evidence>
<dbReference type="AlphaFoldDB" id="A0A9E7FJM2"/>
<reference evidence="2" key="1">
    <citation type="submission" date="2022-05" db="EMBL/GenBank/DDBJ databases">
        <title>The Musa troglodytarum L. genome provides insights into the mechanism of non-climacteric behaviour and enrichment of carotenoids.</title>
        <authorList>
            <person name="Wang J."/>
        </authorList>
    </citation>
    <scope>NUCLEOTIDE SEQUENCE</scope>
    <source>
        <tissue evidence="2">Leaf</tissue>
    </source>
</reference>
<accession>A0A9E7FJM2</accession>
<dbReference type="SUPFAM" id="SSF52047">
    <property type="entry name" value="RNI-like"/>
    <property type="match status" value="1"/>
</dbReference>
<dbReference type="EMBL" id="CP097506">
    <property type="protein sequence ID" value="URD97474.1"/>
    <property type="molecule type" value="Genomic_DNA"/>
</dbReference>
<keyword evidence="3" id="KW-1185">Reference proteome</keyword>
<dbReference type="Gene3D" id="1.20.1280.50">
    <property type="match status" value="1"/>
</dbReference>
<dbReference type="Pfam" id="PF12937">
    <property type="entry name" value="F-box-like"/>
    <property type="match status" value="1"/>
</dbReference>